<gene>
    <name evidence="1" type="ORF">HZH68_000904</name>
</gene>
<dbReference type="Proteomes" id="UP000617340">
    <property type="component" value="Unassembled WGS sequence"/>
</dbReference>
<name>A0A834NUS2_VESGE</name>
<reference evidence="1" key="1">
    <citation type="journal article" date="2020" name="G3 (Bethesda)">
        <title>High-Quality Assemblies for Three Invasive Social Wasps from the &lt;i&gt;Vespula&lt;/i&gt; Genus.</title>
        <authorList>
            <person name="Harrop T.W.R."/>
            <person name="Guhlin J."/>
            <person name="McLaughlin G.M."/>
            <person name="Permina E."/>
            <person name="Stockwell P."/>
            <person name="Gilligan J."/>
            <person name="Le Lec M.F."/>
            <person name="Gruber M.A.M."/>
            <person name="Quinn O."/>
            <person name="Lovegrove M."/>
            <person name="Duncan E.J."/>
            <person name="Remnant E.J."/>
            <person name="Van Eeckhoven J."/>
            <person name="Graham B."/>
            <person name="Knapp R.A."/>
            <person name="Langford K.W."/>
            <person name="Kronenberg Z."/>
            <person name="Press M.O."/>
            <person name="Eacker S.M."/>
            <person name="Wilson-Rankin E.E."/>
            <person name="Purcell J."/>
            <person name="Lester P.J."/>
            <person name="Dearden P.K."/>
        </authorList>
    </citation>
    <scope>NUCLEOTIDE SEQUENCE</scope>
    <source>
        <strain evidence="1">Linc-1</strain>
    </source>
</reference>
<evidence type="ECO:0000313" key="1">
    <source>
        <dbReference type="EMBL" id="KAF7418251.1"/>
    </source>
</evidence>
<organism evidence="1 2">
    <name type="scientific">Vespula germanica</name>
    <name type="common">German yellow jacket</name>
    <name type="synonym">Paravespula germanica</name>
    <dbReference type="NCBI Taxonomy" id="30212"/>
    <lineage>
        <taxon>Eukaryota</taxon>
        <taxon>Metazoa</taxon>
        <taxon>Ecdysozoa</taxon>
        <taxon>Arthropoda</taxon>
        <taxon>Hexapoda</taxon>
        <taxon>Insecta</taxon>
        <taxon>Pterygota</taxon>
        <taxon>Neoptera</taxon>
        <taxon>Endopterygota</taxon>
        <taxon>Hymenoptera</taxon>
        <taxon>Apocrita</taxon>
        <taxon>Aculeata</taxon>
        <taxon>Vespoidea</taxon>
        <taxon>Vespidae</taxon>
        <taxon>Vespinae</taxon>
        <taxon>Vespula</taxon>
    </lineage>
</organism>
<keyword evidence="2" id="KW-1185">Reference proteome</keyword>
<accession>A0A834NUS2</accession>
<comment type="caution">
    <text evidence="1">The sequence shown here is derived from an EMBL/GenBank/DDBJ whole genome shotgun (WGS) entry which is preliminary data.</text>
</comment>
<protein>
    <submittedName>
        <fullName evidence="1">Uncharacterized protein</fullName>
    </submittedName>
</protein>
<sequence>MAALWLDPLPRSKAKKTGGCLPETLLRCRLCQASIELLVKTTGSKVDLQTSSVCTVRSNDLGRSASKGKVGKPGSAGWSHELAISSSKQYALMATCWPSLASFGPTHPHSLVVH</sequence>
<dbReference type="EMBL" id="JACSDZ010000001">
    <property type="protein sequence ID" value="KAF7418251.1"/>
    <property type="molecule type" value="Genomic_DNA"/>
</dbReference>
<evidence type="ECO:0000313" key="2">
    <source>
        <dbReference type="Proteomes" id="UP000617340"/>
    </source>
</evidence>
<dbReference type="AlphaFoldDB" id="A0A834NUS2"/>
<proteinExistence type="predicted"/>